<dbReference type="InterPro" id="IPR001765">
    <property type="entry name" value="Carbonic_anhydrase"/>
</dbReference>
<feature type="binding site" evidence="4">
    <location>
        <position position="102"/>
    </location>
    <ligand>
        <name>Zn(2+)</name>
        <dbReference type="ChEBI" id="CHEBI:29105"/>
    </ligand>
</feature>
<dbReference type="SMART" id="SM00947">
    <property type="entry name" value="Pro_CA"/>
    <property type="match status" value="1"/>
</dbReference>
<dbReference type="Pfam" id="PF00484">
    <property type="entry name" value="Pro_CA"/>
    <property type="match status" value="1"/>
</dbReference>
<dbReference type="GeneID" id="25330771"/>
<dbReference type="OrthoDB" id="10248475at2759"/>
<feature type="binding site" evidence="4">
    <location>
        <position position="105"/>
    </location>
    <ligand>
        <name>Zn(2+)</name>
        <dbReference type="ChEBI" id="CHEBI:29105"/>
    </ligand>
</feature>
<dbReference type="Proteomes" id="UP000054342">
    <property type="component" value="Unassembled WGS sequence"/>
</dbReference>
<dbReference type="STRING" id="348802.A0A0D2EZV0"/>
<keyword evidence="5" id="KW-0456">Lyase</keyword>
<comment type="function">
    <text evidence="5">Reversible hydration of carbon dioxide.</text>
</comment>
<evidence type="ECO:0000256" key="2">
    <source>
        <dbReference type="ARBA" id="ARBA00022723"/>
    </source>
</evidence>
<evidence type="ECO:0000313" key="6">
    <source>
        <dbReference type="EMBL" id="KIW53274.1"/>
    </source>
</evidence>
<sequence length="184" mass="20461">MLTPLYRACWHIKSQELLQRHEATLGAFKPIPYFSELDLDTMPRFLIITCADPRCIPENIFNLHTGEAVVLRVAGGNAQFVLEHILSIDSLVHFTECLIVQHTDCGATHFRDATVKGGLKERAPALQQDIEGMKFGEITGSLQDNVKASIDFLRASPLVPKELKSNIRGFIFDLKTGGLEEVTA</sequence>
<evidence type="ECO:0000256" key="3">
    <source>
        <dbReference type="ARBA" id="ARBA00022833"/>
    </source>
</evidence>
<accession>A0A0D2EZV0</accession>
<feature type="binding site" evidence="4">
    <location>
        <position position="50"/>
    </location>
    <ligand>
        <name>Zn(2+)</name>
        <dbReference type="ChEBI" id="CHEBI:29105"/>
    </ligand>
</feature>
<evidence type="ECO:0000256" key="1">
    <source>
        <dbReference type="ARBA" id="ARBA00006217"/>
    </source>
</evidence>
<dbReference type="SUPFAM" id="SSF53056">
    <property type="entry name" value="beta-carbonic anhydrase, cab"/>
    <property type="match status" value="1"/>
</dbReference>
<dbReference type="InterPro" id="IPR036874">
    <property type="entry name" value="Carbonic_anhydrase_sf"/>
</dbReference>
<dbReference type="PANTHER" id="PTHR43175:SF3">
    <property type="entry name" value="CARBON DISULFIDE HYDROLASE"/>
    <property type="match status" value="1"/>
</dbReference>
<protein>
    <recommendedName>
        <fullName evidence="5">Carbonic anhydrase</fullName>
        <ecNumber evidence="5">4.2.1.1</ecNumber>
    </recommendedName>
    <alternativeName>
        <fullName evidence="5">Carbonate dehydratase</fullName>
    </alternativeName>
</protein>
<dbReference type="EMBL" id="KN847321">
    <property type="protein sequence ID" value="KIW53274.1"/>
    <property type="molecule type" value="Genomic_DNA"/>
</dbReference>
<keyword evidence="3 4" id="KW-0862">Zinc</keyword>
<dbReference type="RefSeq" id="XP_013313859.1">
    <property type="nucleotide sequence ID" value="XM_013458405.1"/>
</dbReference>
<evidence type="ECO:0000256" key="5">
    <source>
        <dbReference type="RuleBase" id="RU003956"/>
    </source>
</evidence>
<dbReference type="AlphaFoldDB" id="A0A0D2EZV0"/>
<dbReference type="EC" id="4.2.1.1" evidence="5"/>
<proteinExistence type="inferred from homology"/>
<dbReference type="Gene3D" id="3.40.1050.10">
    <property type="entry name" value="Carbonic anhydrase"/>
    <property type="match status" value="1"/>
</dbReference>
<dbReference type="GO" id="GO:0004089">
    <property type="term" value="F:carbonate dehydratase activity"/>
    <property type="evidence" value="ECO:0007669"/>
    <property type="project" value="UniProtKB-UniRule"/>
</dbReference>
<dbReference type="GO" id="GO:0008270">
    <property type="term" value="F:zinc ion binding"/>
    <property type="evidence" value="ECO:0007669"/>
    <property type="project" value="UniProtKB-UniRule"/>
</dbReference>
<gene>
    <name evidence="6" type="ORF">PV05_08863</name>
</gene>
<keyword evidence="2 4" id="KW-0479">Metal-binding</keyword>
<comment type="similarity">
    <text evidence="1 5">Belongs to the beta-class carbonic anhydrase family.</text>
</comment>
<organism evidence="6 7">
    <name type="scientific">Exophiala xenobiotica</name>
    <dbReference type="NCBI Taxonomy" id="348802"/>
    <lineage>
        <taxon>Eukaryota</taxon>
        <taxon>Fungi</taxon>
        <taxon>Dikarya</taxon>
        <taxon>Ascomycota</taxon>
        <taxon>Pezizomycotina</taxon>
        <taxon>Eurotiomycetes</taxon>
        <taxon>Chaetothyriomycetidae</taxon>
        <taxon>Chaetothyriales</taxon>
        <taxon>Herpotrichiellaceae</taxon>
        <taxon>Exophiala</taxon>
    </lineage>
</organism>
<feature type="binding site" evidence="4">
    <location>
        <position position="52"/>
    </location>
    <ligand>
        <name>Zn(2+)</name>
        <dbReference type="ChEBI" id="CHEBI:29105"/>
    </ligand>
</feature>
<evidence type="ECO:0000256" key="4">
    <source>
        <dbReference type="PIRSR" id="PIRSR601765-1"/>
    </source>
</evidence>
<comment type="catalytic activity">
    <reaction evidence="5">
        <text>hydrogencarbonate + H(+) = CO2 + H2O</text>
        <dbReference type="Rhea" id="RHEA:10748"/>
        <dbReference type="ChEBI" id="CHEBI:15377"/>
        <dbReference type="ChEBI" id="CHEBI:15378"/>
        <dbReference type="ChEBI" id="CHEBI:16526"/>
        <dbReference type="ChEBI" id="CHEBI:17544"/>
        <dbReference type="EC" id="4.2.1.1"/>
    </reaction>
</comment>
<reference evidence="6 7" key="1">
    <citation type="submission" date="2015-01" db="EMBL/GenBank/DDBJ databases">
        <title>The Genome Sequence of Exophiala xenobiotica CBS118157.</title>
        <authorList>
            <consortium name="The Broad Institute Genomics Platform"/>
            <person name="Cuomo C."/>
            <person name="de Hoog S."/>
            <person name="Gorbushina A."/>
            <person name="Stielow B."/>
            <person name="Teixiera M."/>
            <person name="Abouelleil A."/>
            <person name="Chapman S.B."/>
            <person name="Priest M."/>
            <person name="Young S.K."/>
            <person name="Wortman J."/>
            <person name="Nusbaum C."/>
            <person name="Birren B."/>
        </authorList>
    </citation>
    <scope>NUCLEOTIDE SEQUENCE [LARGE SCALE GENOMIC DNA]</scope>
    <source>
        <strain evidence="6 7">CBS 118157</strain>
    </source>
</reference>
<comment type="cofactor">
    <cofactor evidence="4">
        <name>Zn(2+)</name>
        <dbReference type="ChEBI" id="CHEBI:29105"/>
    </cofactor>
    <text evidence="4">Binds 1 zinc ion per subunit.</text>
</comment>
<name>A0A0D2EZV0_9EURO</name>
<evidence type="ECO:0000313" key="7">
    <source>
        <dbReference type="Proteomes" id="UP000054342"/>
    </source>
</evidence>
<dbReference type="PANTHER" id="PTHR43175">
    <property type="entry name" value="CARBONIC ANHYDRASE"/>
    <property type="match status" value="1"/>
</dbReference>
<keyword evidence="7" id="KW-1185">Reference proteome</keyword>